<evidence type="ECO:0000313" key="3">
    <source>
        <dbReference type="Proteomes" id="UP001197795"/>
    </source>
</evidence>
<protein>
    <submittedName>
        <fullName evidence="2">Uncharacterized protein</fullName>
    </submittedName>
</protein>
<keyword evidence="1" id="KW-0472">Membrane</keyword>
<dbReference type="RefSeq" id="WP_118504387.1">
    <property type="nucleotide sequence ID" value="NZ_JAJEPV010000011.1"/>
</dbReference>
<sequence>MKREDISEAVGNISTKYIQEAAPNIRVKKKTVWVKWGVVAAVFCFFSMTVFANSLFSSLSGDELSLSATYEGNGVISVQVENRSDKELNFQSKLKLMRWSTSEEVKPLSGKVSFSNTGIPANSSGTMVIDLSDAYDISLLETPISDDDWYYLVLTNNNFLFGQDWMCTVEFAESVPTEKVDVAPITPVDADPELISEIMEEFRPYFESYTLDINERNRLAGEYLEHCQRVLEQMDINIVPSVSPNELTLIDSAERVLFDPAVPADMQLQLTGLHRRSTDGYDKIIGASAEECAMVLSAYIPQHKGEIDGGVDIPLIYVFIYEKNEIHTTQDYAFIRGQLLTFEQMEQYKIYEDEQYVCYDVSDLFYSDLRQYVESMVSQRSDVYFDEQVWERVQNIYTYYRDNMGTLLGYRTNTGRGTTENVTGNDASSKLENKSNTCDSLPEFHLTIESCYDNPNEPVADQSYNVGEPNWND</sequence>
<proteinExistence type="predicted"/>
<keyword evidence="1" id="KW-1133">Transmembrane helix</keyword>
<accession>A0AAE2ZXA3</accession>
<name>A0AAE2ZXA3_9FIRM</name>
<reference evidence="2 3" key="1">
    <citation type="submission" date="2021-10" db="EMBL/GenBank/DDBJ databases">
        <title>Anaerobic single-cell dispensing facilitates the cultivation of human gut bacteria.</title>
        <authorList>
            <person name="Afrizal A."/>
        </authorList>
    </citation>
    <scope>NUCLEOTIDE SEQUENCE [LARGE SCALE GENOMIC DNA]</scope>
    <source>
        <strain evidence="2 3">CLA-AA-H273</strain>
    </source>
</reference>
<feature type="transmembrane region" description="Helical" evidence="1">
    <location>
        <begin position="36"/>
        <end position="56"/>
    </location>
</feature>
<dbReference type="Proteomes" id="UP001197795">
    <property type="component" value="Unassembled WGS sequence"/>
</dbReference>
<keyword evidence="1" id="KW-0812">Transmembrane</keyword>
<organism evidence="2 3">
    <name type="scientific">Waltera acetigignens</name>
    <dbReference type="NCBI Taxonomy" id="2981769"/>
    <lineage>
        <taxon>Bacteria</taxon>
        <taxon>Bacillati</taxon>
        <taxon>Bacillota</taxon>
        <taxon>Clostridia</taxon>
        <taxon>Lachnospirales</taxon>
        <taxon>Lachnospiraceae</taxon>
        <taxon>Waltera</taxon>
    </lineage>
</organism>
<evidence type="ECO:0000256" key="1">
    <source>
        <dbReference type="SAM" id="Phobius"/>
    </source>
</evidence>
<comment type="caution">
    <text evidence="2">The sequence shown here is derived from an EMBL/GenBank/DDBJ whole genome shotgun (WGS) entry which is preliminary data.</text>
</comment>
<gene>
    <name evidence="2" type="ORF">LKD75_06105</name>
</gene>
<dbReference type="AlphaFoldDB" id="A0AAE2ZXA3"/>
<keyword evidence="3" id="KW-1185">Reference proteome</keyword>
<evidence type="ECO:0000313" key="2">
    <source>
        <dbReference type="EMBL" id="MCC2119171.1"/>
    </source>
</evidence>
<dbReference type="EMBL" id="JAJEPV010000011">
    <property type="protein sequence ID" value="MCC2119171.1"/>
    <property type="molecule type" value="Genomic_DNA"/>
</dbReference>